<feature type="region of interest" description="Disordered" evidence="1">
    <location>
        <begin position="1"/>
        <end position="74"/>
    </location>
</feature>
<sequence length="139" mass="15574">MYNDPERNSPLAPTPRYPERLTSVYERKAASNTARRGELRFQEGVGTDQDVPRDFGVGVMSGYETPPGHPTHNKAVWIKPASETLKERAHLGSAAWVEAPTFLGEFSEGAFSRDAEVHYQMVQRSGDHYMRHNASVVND</sequence>
<accession>A0A4U3MAJ8</accession>
<comment type="caution">
    <text evidence="2">The sequence shown here is derived from an EMBL/GenBank/DDBJ whole genome shotgun (WGS) entry which is preliminary data.</text>
</comment>
<dbReference type="EMBL" id="SZQA01000033">
    <property type="protein sequence ID" value="TKK84707.1"/>
    <property type="molecule type" value="Genomic_DNA"/>
</dbReference>
<feature type="compositionally biased region" description="Basic and acidic residues" evidence="1">
    <location>
        <begin position="25"/>
        <end position="41"/>
    </location>
</feature>
<reference evidence="2 3" key="1">
    <citation type="submission" date="2019-04" db="EMBL/GenBank/DDBJ databases">
        <title>Herbidospora sp. NEAU-GS14.nov., a novel actinomycete isolated from soil.</title>
        <authorList>
            <person name="Han L."/>
        </authorList>
    </citation>
    <scope>NUCLEOTIDE SEQUENCE [LARGE SCALE GENOMIC DNA]</scope>
    <source>
        <strain evidence="2 3">NEAU-GS14</strain>
    </source>
</reference>
<dbReference type="OrthoDB" id="5185381at2"/>
<protein>
    <submittedName>
        <fullName evidence="2">Uncharacterized protein</fullName>
    </submittedName>
</protein>
<name>A0A4U3MAJ8_9ACTN</name>
<dbReference type="AlphaFoldDB" id="A0A4U3MAJ8"/>
<dbReference type="Proteomes" id="UP000308705">
    <property type="component" value="Unassembled WGS sequence"/>
</dbReference>
<proteinExistence type="predicted"/>
<dbReference type="RefSeq" id="WP_137250291.1">
    <property type="nucleotide sequence ID" value="NZ_SZQA01000033.1"/>
</dbReference>
<organism evidence="2 3">
    <name type="scientific">Herbidospora galbida</name>
    <dbReference type="NCBI Taxonomy" id="2575442"/>
    <lineage>
        <taxon>Bacteria</taxon>
        <taxon>Bacillati</taxon>
        <taxon>Actinomycetota</taxon>
        <taxon>Actinomycetes</taxon>
        <taxon>Streptosporangiales</taxon>
        <taxon>Streptosporangiaceae</taxon>
        <taxon>Herbidospora</taxon>
    </lineage>
</organism>
<gene>
    <name evidence="2" type="ORF">FDA94_29275</name>
</gene>
<keyword evidence="3" id="KW-1185">Reference proteome</keyword>
<evidence type="ECO:0000313" key="3">
    <source>
        <dbReference type="Proteomes" id="UP000308705"/>
    </source>
</evidence>
<evidence type="ECO:0000256" key="1">
    <source>
        <dbReference type="SAM" id="MobiDB-lite"/>
    </source>
</evidence>
<evidence type="ECO:0000313" key="2">
    <source>
        <dbReference type="EMBL" id="TKK84707.1"/>
    </source>
</evidence>